<dbReference type="Gene3D" id="3.90.79.10">
    <property type="entry name" value="Nucleoside Triphosphate Pyrophosphohydrolase"/>
    <property type="match status" value="1"/>
</dbReference>
<evidence type="ECO:0000313" key="2">
    <source>
        <dbReference type="Proteomes" id="UP000177165"/>
    </source>
</evidence>
<accession>A0A1G2ANP6</accession>
<protein>
    <recommendedName>
        <fullName evidence="3">Nudix hydrolase domain-containing protein</fullName>
    </recommendedName>
</protein>
<gene>
    <name evidence="1" type="ORF">A3B74_04240</name>
</gene>
<dbReference type="EMBL" id="MHKB01000014">
    <property type="protein sequence ID" value="OGY78544.1"/>
    <property type="molecule type" value="Genomic_DNA"/>
</dbReference>
<evidence type="ECO:0000313" key="1">
    <source>
        <dbReference type="EMBL" id="OGY78544.1"/>
    </source>
</evidence>
<proteinExistence type="predicted"/>
<dbReference type="AlphaFoldDB" id="A0A1G2ANP6"/>
<dbReference type="SUPFAM" id="SSF55811">
    <property type="entry name" value="Nudix"/>
    <property type="match status" value="1"/>
</dbReference>
<reference evidence="1 2" key="1">
    <citation type="journal article" date="2016" name="Nat. Commun.">
        <title>Thousands of microbial genomes shed light on interconnected biogeochemical processes in an aquifer system.</title>
        <authorList>
            <person name="Anantharaman K."/>
            <person name="Brown C.T."/>
            <person name="Hug L.A."/>
            <person name="Sharon I."/>
            <person name="Castelle C.J."/>
            <person name="Probst A.J."/>
            <person name="Thomas B.C."/>
            <person name="Singh A."/>
            <person name="Wilkins M.J."/>
            <person name="Karaoz U."/>
            <person name="Brodie E.L."/>
            <person name="Williams K.H."/>
            <person name="Hubbard S.S."/>
            <person name="Banfield J.F."/>
        </authorList>
    </citation>
    <scope>NUCLEOTIDE SEQUENCE [LARGE SCALE GENOMIC DNA]</scope>
</reference>
<comment type="caution">
    <text evidence="1">The sequence shown here is derived from an EMBL/GenBank/DDBJ whole genome shotgun (WGS) entry which is preliminary data.</text>
</comment>
<dbReference type="Proteomes" id="UP000177165">
    <property type="component" value="Unassembled WGS sequence"/>
</dbReference>
<dbReference type="InterPro" id="IPR015797">
    <property type="entry name" value="NUDIX_hydrolase-like_dom_sf"/>
</dbReference>
<sequence>MNITQLKQACEETAQIIRAQYLPPTQGSKDAEIIRLETRKTILEKDWFKKSSPVIQAQLLGLFELRDANDCIGFLQHLAHRPTIIGGVSIEEMTYLGIPAERVYGIFVQFGVKRLDDDFRFRYQFFSWRQGPYSGSKGLVLVRSEGETTHLILSVANSFAAGQSLYDLPGGFFFSPQDFSKKISGFLRETSEEIGLGPEDVEEVIDIGPIHVDPGLTNNMPTLYLALIKEPAAAKIKVGQVVNPDIREMKSYPVIIPASDLWGPEGHVLKNTNGMFARCVLAGLSLGLLKGPIS</sequence>
<name>A0A1G2ANP6_9BACT</name>
<evidence type="ECO:0008006" key="3">
    <source>
        <dbReference type="Google" id="ProtNLM"/>
    </source>
</evidence>
<organism evidence="1 2">
    <name type="scientific">Candidatus Kerfeldbacteria bacterium RIFCSPHIGHO2_02_FULL_42_14</name>
    <dbReference type="NCBI Taxonomy" id="1798540"/>
    <lineage>
        <taxon>Bacteria</taxon>
        <taxon>Candidatus Kerfeldiibacteriota</taxon>
    </lineage>
</organism>